<dbReference type="InterPro" id="IPR001906">
    <property type="entry name" value="Terpene_synth_N"/>
</dbReference>
<dbReference type="SFLD" id="SFLDS00005">
    <property type="entry name" value="Isoprenoid_Synthase_Type_I"/>
    <property type="match status" value="1"/>
</dbReference>
<comment type="pathway">
    <text evidence="1">Secondary metabolite biosynthesis; terpenoid biosynthesis.</text>
</comment>
<reference evidence="6 7" key="2">
    <citation type="journal article" date="2017" name="Genome Biol.">
        <title>New reference genome sequences of hot pepper reveal the massive evolution of plant disease-resistance genes by retroduplication.</title>
        <authorList>
            <person name="Kim S."/>
            <person name="Park J."/>
            <person name="Yeom S.I."/>
            <person name="Kim Y.M."/>
            <person name="Seo E."/>
            <person name="Kim K.T."/>
            <person name="Kim M.S."/>
            <person name="Lee J.M."/>
            <person name="Cheong K."/>
            <person name="Shin H.S."/>
            <person name="Kim S.B."/>
            <person name="Han K."/>
            <person name="Lee J."/>
            <person name="Park M."/>
            <person name="Lee H.A."/>
            <person name="Lee H.Y."/>
            <person name="Lee Y."/>
            <person name="Oh S."/>
            <person name="Lee J.H."/>
            <person name="Choi E."/>
            <person name="Choi E."/>
            <person name="Lee S.E."/>
            <person name="Jeon J."/>
            <person name="Kim H."/>
            <person name="Choi G."/>
            <person name="Song H."/>
            <person name="Lee J."/>
            <person name="Lee S.C."/>
            <person name="Kwon J.K."/>
            <person name="Lee H.Y."/>
            <person name="Koo N."/>
            <person name="Hong Y."/>
            <person name="Kim R.W."/>
            <person name="Kang W.H."/>
            <person name="Huh J.H."/>
            <person name="Kang B.C."/>
            <person name="Yang T.J."/>
            <person name="Lee Y.H."/>
            <person name="Bennetzen J.L."/>
            <person name="Choi D."/>
        </authorList>
    </citation>
    <scope>NUCLEOTIDE SEQUENCE [LARGE SCALE GENOMIC DNA]</scope>
    <source>
        <strain evidence="7">cv. CM334</strain>
    </source>
</reference>
<proteinExistence type="predicted"/>
<evidence type="ECO:0000259" key="5">
    <source>
        <dbReference type="Pfam" id="PF03936"/>
    </source>
</evidence>
<dbReference type="Gene3D" id="1.50.10.130">
    <property type="entry name" value="Terpene synthase, N-terminal domain"/>
    <property type="match status" value="1"/>
</dbReference>
<protein>
    <submittedName>
        <fullName evidence="6">Uncharacterized protein</fullName>
    </submittedName>
</protein>
<feature type="region of interest" description="Disordered" evidence="3">
    <location>
        <begin position="630"/>
        <end position="650"/>
    </location>
</feature>
<dbReference type="EMBL" id="AYRZ02000009">
    <property type="protein sequence ID" value="PHT73336.1"/>
    <property type="molecule type" value="Genomic_DNA"/>
</dbReference>
<evidence type="ECO:0000256" key="1">
    <source>
        <dbReference type="ARBA" id="ARBA00004721"/>
    </source>
</evidence>
<comment type="caution">
    <text evidence="6">The sequence shown here is derived from an EMBL/GenBank/DDBJ whole genome shotgun (WGS) entry which is preliminary data.</text>
</comment>
<dbReference type="FunFam" id="1.50.10.130:FF:000001">
    <property type="entry name" value="Isoprene synthase, chloroplastic"/>
    <property type="match status" value="1"/>
</dbReference>
<dbReference type="STRING" id="4072.A0A2G2YUB5"/>
<dbReference type="AlphaFoldDB" id="A0A2G2YUB5"/>
<evidence type="ECO:0000313" key="6">
    <source>
        <dbReference type="EMBL" id="PHT73336.1"/>
    </source>
</evidence>
<dbReference type="Proteomes" id="UP000222542">
    <property type="component" value="Unassembled WGS sequence"/>
</dbReference>
<sequence>MAKNVSLDSVEPILAMAKQCSHATAPHLPLLFQAKLDHQMSDIFIVNVEGVVAGAKAAVVATVIPTVANKEEEKQHEDLKEEVKKMLVMAPSKSLQKLDLINTIQRFCVDCHFAHEIEESLSYMYTHYEEWISEVDGNDLHAIALCFRLLRQQGYYVSCDAFRKFTDNQGNFKKELVNDVHRMLSLYEAAQYRVHDEEILDEALNFTITQLKLILPKLSNSHLAQQVSNALKFSIKDGVVKVETKKYISFYQENHESCNQVLLNFAKLDFNILQRLHKKKLCDITRWWKELEVVKALPYVRDRLAELYFWSLGCYYELHYSFGRKIITKFLFFTSIIDDIYGTIDELTLFAEAIERWNIDASEQLPSYMKIIYCGLVDVFNEVEKELASENKSFLIDYCITEMKKVSRAYFQEAKWYHEKKVPALKQYIKNGIPSSGCQLFATACCVGLGKVATKDALDWFRPDGGVGKKARICITRHFNGYWISWQKVPELDRDRMLEEFKEKEQGRKIPHGELYEETHVLKKKNPTDEDVWVEARAKVVHDEYMRLVGVYHSSQPPESQGDSIPQHVEEELWVLQIGVIWSDTAKTFLAIMLGVRPTLLTLDLQLIEKRLKDYKVRFLNSLKSLLNKERGRSRRKRQQHHNSRSYSSS</sequence>
<dbReference type="InterPro" id="IPR044814">
    <property type="entry name" value="Terpene_cyclase_plant_C1"/>
</dbReference>
<evidence type="ECO:0000313" key="7">
    <source>
        <dbReference type="Proteomes" id="UP000222542"/>
    </source>
</evidence>
<keyword evidence="2" id="KW-0479">Metal-binding</keyword>
<dbReference type="GO" id="GO:0046246">
    <property type="term" value="P:terpene biosynthetic process"/>
    <property type="evidence" value="ECO:0000318"/>
    <property type="project" value="GO_Central"/>
</dbReference>
<dbReference type="UniPathway" id="UPA00213"/>
<dbReference type="GO" id="GO:0016102">
    <property type="term" value="P:diterpenoid biosynthetic process"/>
    <property type="evidence" value="ECO:0007669"/>
    <property type="project" value="InterPro"/>
</dbReference>
<dbReference type="InterPro" id="IPR034741">
    <property type="entry name" value="Terpene_cyclase-like_1_C"/>
</dbReference>
<feature type="domain" description="Terpene synthase metal-binding" evidence="5">
    <location>
        <begin position="289"/>
        <end position="463"/>
    </location>
</feature>
<gene>
    <name evidence="6" type="ORF">T459_24121</name>
</gene>
<feature type="compositionally biased region" description="Basic residues" evidence="3">
    <location>
        <begin position="632"/>
        <end position="644"/>
    </location>
</feature>
<dbReference type="Gene3D" id="1.10.600.10">
    <property type="entry name" value="Farnesyl Diphosphate Synthase"/>
    <property type="match status" value="1"/>
</dbReference>
<dbReference type="Pfam" id="PF03936">
    <property type="entry name" value="Terpene_synth_C"/>
    <property type="match status" value="1"/>
</dbReference>
<dbReference type="GO" id="GO:0000287">
    <property type="term" value="F:magnesium ion binding"/>
    <property type="evidence" value="ECO:0007669"/>
    <property type="project" value="InterPro"/>
</dbReference>
<accession>A0A2G2YUB5</accession>
<dbReference type="Gramene" id="PHT73336">
    <property type="protein sequence ID" value="PHT73336"/>
    <property type="gene ID" value="T459_24121"/>
</dbReference>
<reference evidence="6 7" key="1">
    <citation type="journal article" date="2014" name="Nat. Genet.">
        <title>Genome sequence of the hot pepper provides insights into the evolution of pungency in Capsicum species.</title>
        <authorList>
            <person name="Kim S."/>
            <person name="Park M."/>
            <person name="Yeom S.I."/>
            <person name="Kim Y.M."/>
            <person name="Lee J.M."/>
            <person name="Lee H.A."/>
            <person name="Seo E."/>
            <person name="Choi J."/>
            <person name="Cheong K."/>
            <person name="Kim K.T."/>
            <person name="Jung K."/>
            <person name="Lee G.W."/>
            <person name="Oh S.K."/>
            <person name="Bae C."/>
            <person name="Kim S.B."/>
            <person name="Lee H.Y."/>
            <person name="Kim S.Y."/>
            <person name="Kim M.S."/>
            <person name="Kang B.C."/>
            <person name="Jo Y.D."/>
            <person name="Yang H.B."/>
            <person name="Jeong H.J."/>
            <person name="Kang W.H."/>
            <person name="Kwon J.K."/>
            <person name="Shin C."/>
            <person name="Lim J.Y."/>
            <person name="Park J.H."/>
            <person name="Huh J.H."/>
            <person name="Kim J.S."/>
            <person name="Kim B.D."/>
            <person name="Cohen O."/>
            <person name="Paran I."/>
            <person name="Suh M.C."/>
            <person name="Lee S.B."/>
            <person name="Kim Y.K."/>
            <person name="Shin Y."/>
            <person name="Noh S.J."/>
            <person name="Park J."/>
            <person name="Seo Y.S."/>
            <person name="Kwon S.Y."/>
            <person name="Kim H.A."/>
            <person name="Park J.M."/>
            <person name="Kim H.J."/>
            <person name="Choi S.B."/>
            <person name="Bosland P.W."/>
            <person name="Reeves G."/>
            <person name="Jo S.H."/>
            <person name="Lee B.W."/>
            <person name="Cho H.T."/>
            <person name="Choi H.S."/>
            <person name="Lee M.S."/>
            <person name="Yu Y."/>
            <person name="Do Choi Y."/>
            <person name="Park B.S."/>
            <person name="van Deynze A."/>
            <person name="Ashrafi H."/>
            <person name="Hill T."/>
            <person name="Kim W.T."/>
            <person name="Pai H.S."/>
            <person name="Ahn H.K."/>
            <person name="Yeam I."/>
            <person name="Giovannoni J.J."/>
            <person name="Rose J.K."/>
            <person name="Sorensen I."/>
            <person name="Lee S.J."/>
            <person name="Kim R.W."/>
            <person name="Choi I.Y."/>
            <person name="Choi B.S."/>
            <person name="Lim J.S."/>
            <person name="Lee Y.H."/>
            <person name="Choi D."/>
        </authorList>
    </citation>
    <scope>NUCLEOTIDE SEQUENCE [LARGE SCALE GENOMIC DNA]</scope>
    <source>
        <strain evidence="7">cv. CM334</strain>
    </source>
</reference>
<organism evidence="6 7">
    <name type="scientific">Capsicum annuum</name>
    <name type="common">Capsicum pepper</name>
    <dbReference type="NCBI Taxonomy" id="4072"/>
    <lineage>
        <taxon>Eukaryota</taxon>
        <taxon>Viridiplantae</taxon>
        <taxon>Streptophyta</taxon>
        <taxon>Embryophyta</taxon>
        <taxon>Tracheophyta</taxon>
        <taxon>Spermatophyta</taxon>
        <taxon>Magnoliopsida</taxon>
        <taxon>eudicotyledons</taxon>
        <taxon>Gunneridae</taxon>
        <taxon>Pentapetalae</taxon>
        <taxon>asterids</taxon>
        <taxon>lamiids</taxon>
        <taxon>Solanales</taxon>
        <taxon>Solanaceae</taxon>
        <taxon>Solanoideae</taxon>
        <taxon>Capsiceae</taxon>
        <taxon>Capsicum</taxon>
    </lineage>
</organism>
<keyword evidence="7" id="KW-1185">Reference proteome</keyword>
<dbReference type="InterPro" id="IPR036965">
    <property type="entry name" value="Terpene_synth_N_sf"/>
</dbReference>
<evidence type="ECO:0000259" key="4">
    <source>
        <dbReference type="Pfam" id="PF01397"/>
    </source>
</evidence>
<dbReference type="Pfam" id="PF01397">
    <property type="entry name" value="Terpene_synth"/>
    <property type="match status" value="1"/>
</dbReference>
<dbReference type="InterPro" id="IPR008949">
    <property type="entry name" value="Isoprenoid_synthase_dom_sf"/>
</dbReference>
<dbReference type="SUPFAM" id="SSF48576">
    <property type="entry name" value="Terpenoid synthases"/>
    <property type="match status" value="1"/>
</dbReference>
<feature type="domain" description="Terpene synthase N-terminal" evidence="4">
    <location>
        <begin position="70"/>
        <end position="231"/>
    </location>
</feature>
<evidence type="ECO:0000256" key="2">
    <source>
        <dbReference type="ARBA" id="ARBA00022723"/>
    </source>
</evidence>
<dbReference type="InterPro" id="IPR005630">
    <property type="entry name" value="Terpene_synthase_metal-bd"/>
</dbReference>
<dbReference type="InterPro" id="IPR008930">
    <property type="entry name" value="Terpenoid_cyclase/PrenylTrfase"/>
</dbReference>
<dbReference type="SFLD" id="SFLDG01019">
    <property type="entry name" value="Terpene_Cyclase_Like_1_C_Termi"/>
    <property type="match status" value="1"/>
</dbReference>
<name>A0A2G2YUB5_CAPAN</name>
<evidence type="ECO:0000256" key="3">
    <source>
        <dbReference type="SAM" id="MobiDB-lite"/>
    </source>
</evidence>
<dbReference type="PANTHER" id="PTHR31225:SF226">
    <property type="entry name" value="SESQUITERPENE SYNTHASE-LIKE"/>
    <property type="match status" value="1"/>
</dbReference>
<dbReference type="GO" id="GO:0010333">
    <property type="term" value="F:terpene synthase activity"/>
    <property type="evidence" value="ECO:0000318"/>
    <property type="project" value="GO_Central"/>
</dbReference>
<dbReference type="SUPFAM" id="SSF48239">
    <property type="entry name" value="Terpenoid cyclases/Protein prenyltransferases"/>
    <property type="match status" value="1"/>
</dbReference>
<dbReference type="InterPro" id="IPR050148">
    <property type="entry name" value="Terpene_synthase-like"/>
</dbReference>
<dbReference type="CDD" id="cd00684">
    <property type="entry name" value="Terpene_cyclase_plant_C1"/>
    <property type="match status" value="1"/>
</dbReference>
<dbReference type="PANTHER" id="PTHR31225">
    <property type="entry name" value="OS04G0344100 PROTEIN-RELATED"/>
    <property type="match status" value="1"/>
</dbReference>